<dbReference type="EMBL" id="AMRM01000002">
    <property type="protein sequence ID" value="EKF20490.1"/>
    <property type="molecule type" value="Genomic_DNA"/>
</dbReference>
<dbReference type="STRING" id="391937.NA2_01859"/>
<reference evidence="1 2" key="1">
    <citation type="journal article" date="2012" name="J. Bacteriol.">
        <title>Genome Sequence of Nitratireductor pacificus Type Strain pht-3B.</title>
        <authorList>
            <person name="Lai Q."/>
            <person name="Li G."/>
            <person name="Shao Z."/>
        </authorList>
    </citation>
    <scope>NUCLEOTIDE SEQUENCE [LARGE SCALE GENOMIC DNA]</scope>
    <source>
        <strain evidence="2">pht-3B</strain>
    </source>
</reference>
<dbReference type="eggNOG" id="ENOG50324WJ">
    <property type="taxonomic scope" value="Bacteria"/>
</dbReference>
<dbReference type="AlphaFoldDB" id="K2MIF4"/>
<dbReference type="Proteomes" id="UP000006786">
    <property type="component" value="Unassembled WGS sequence"/>
</dbReference>
<evidence type="ECO:0000313" key="1">
    <source>
        <dbReference type="EMBL" id="EKF20490.1"/>
    </source>
</evidence>
<dbReference type="RefSeq" id="WP_008593543.1">
    <property type="nucleotide sequence ID" value="NZ_AMRM01000002.1"/>
</dbReference>
<proteinExistence type="predicted"/>
<organism evidence="1 2">
    <name type="scientific">Nitratireductor pacificus pht-3B</name>
    <dbReference type="NCBI Taxonomy" id="391937"/>
    <lineage>
        <taxon>Bacteria</taxon>
        <taxon>Pseudomonadati</taxon>
        <taxon>Pseudomonadota</taxon>
        <taxon>Alphaproteobacteria</taxon>
        <taxon>Hyphomicrobiales</taxon>
        <taxon>Phyllobacteriaceae</taxon>
        <taxon>Nitratireductor</taxon>
    </lineage>
</organism>
<protein>
    <submittedName>
        <fullName evidence="1">Uncharacterized protein</fullName>
    </submittedName>
</protein>
<dbReference type="PATRIC" id="fig|391937.3.peg.386"/>
<gene>
    <name evidence="1" type="ORF">NA2_01859</name>
</gene>
<name>K2MIF4_9HYPH</name>
<keyword evidence="2" id="KW-1185">Reference proteome</keyword>
<accession>K2MIF4</accession>
<evidence type="ECO:0000313" key="2">
    <source>
        <dbReference type="Proteomes" id="UP000006786"/>
    </source>
</evidence>
<comment type="caution">
    <text evidence="1">The sequence shown here is derived from an EMBL/GenBank/DDBJ whole genome shotgun (WGS) entry which is preliminary data.</text>
</comment>
<sequence>MQKQDAQSSTTVWNVLKGAVSLGVLFLTVQPGVTSEVQDGETAVLSQVLSATSIDLIDEHSGAERVVLMTGTNPDASTADLAITTGVPHRGTEKIVLIVRDIAFAGPMSGQIPYLERAPNGSLLIQSMQTAVGRSPWEETLTLAKRDGAIVVAGFTRNSWDRISATGSSCDWNLLSGNWELSYQVPVEGSDEVRSVRKSGRKEERIQIADWPERSASLTAFCSPEE</sequence>